<organism evidence="1 2">
    <name type="scientific">Nocardia africana</name>
    <dbReference type="NCBI Taxonomy" id="134964"/>
    <lineage>
        <taxon>Bacteria</taxon>
        <taxon>Bacillati</taxon>
        <taxon>Actinomycetota</taxon>
        <taxon>Actinomycetes</taxon>
        <taxon>Mycobacteriales</taxon>
        <taxon>Nocardiaceae</taxon>
        <taxon>Nocardia</taxon>
    </lineage>
</organism>
<accession>A0A378X7G1</accession>
<keyword evidence="1" id="KW-0808">Transferase</keyword>
<proteinExistence type="predicted"/>
<dbReference type="SUPFAM" id="SSF53335">
    <property type="entry name" value="S-adenosyl-L-methionine-dependent methyltransferases"/>
    <property type="match status" value="1"/>
</dbReference>
<dbReference type="InterPro" id="IPR006764">
    <property type="entry name" value="SAM_dep_MeTrfase_SAV2177_type"/>
</dbReference>
<evidence type="ECO:0000313" key="2">
    <source>
        <dbReference type="Proteomes" id="UP000255082"/>
    </source>
</evidence>
<dbReference type="AlphaFoldDB" id="A0A378X7G1"/>
<name>A0A378X7G1_9NOCA</name>
<gene>
    <name evidence="1" type="ORF">NCTC13184_07229</name>
</gene>
<evidence type="ECO:0000313" key="1">
    <source>
        <dbReference type="EMBL" id="SUA48674.1"/>
    </source>
</evidence>
<dbReference type="Gene3D" id="3.40.50.150">
    <property type="entry name" value="Vaccinia Virus protein VP39"/>
    <property type="match status" value="1"/>
</dbReference>
<dbReference type="Proteomes" id="UP000255082">
    <property type="component" value="Unassembled WGS sequence"/>
</dbReference>
<dbReference type="RefSeq" id="WP_227995599.1">
    <property type="nucleotide sequence ID" value="NZ_JAJFOE010000002.1"/>
</dbReference>
<dbReference type="Pfam" id="PF04672">
    <property type="entry name" value="Methyltransf_19"/>
    <property type="match status" value="1"/>
</dbReference>
<keyword evidence="1" id="KW-0489">Methyltransferase</keyword>
<sequence>MFNGLTDPMTDVAHPARIYDYFLGGKDNYELDREVGQRSLAAFPSVRLAARANREFMHRTTHFVARQGLRQFLDIGTGIPTEPNLHQVAQSVAPESRVVYVDNDPCVLAHARALLTGTDEGRTAYVQAEATDPTAILAAKELRDTLDLTEPVAVSLIGLLNFIRGDVAEIVSTLLDPLASGSTLTVTHVTTDLDDGPDDPNGIGRVIHVYDQSGIPTAARTRMQVESLFGGMDLIDPGVAMVHRWRPRGIEPPQSLDKQISLWGGVGVKR</sequence>
<dbReference type="PIRSF" id="PIRSF017393">
    <property type="entry name" value="MTase_SAV2177"/>
    <property type="match status" value="1"/>
</dbReference>
<dbReference type="InterPro" id="IPR029063">
    <property type="entry name" value="SAM-dependent_MTases_sf"/>
</dbReference>
<reference evidence="1 2" key="1">
    <citation type="submission" date="2018-06" db="EMBL/GenBank/DDBJ databases">
        <authorList>
            <consortium name="Pathogen Informatics"/>
            <person name="Doyle S."/>
        </authorList>
    </citation>
    <scope>NUCLEOTIDE SEQUENCE [LARGE SCALE GENOMIC DNA]</scope>
    <source>
        <strain evidence="1 2">NCTC13184</strain>
    </source>
</reference>
<dbReference type="EMBL" id="UGRU01000001">
    <property type="protein sequence ID" value="SUA48674.1"/>
    <property type="molecule type" value="Genomic_DNA"/>
</dbReference>
<dbReference type="GO" id="GO:0008168">
    <property type="term" value="F:methyltransferase activity"/>
    <property type="evidence" value="ECO:0007669"/>
    <property type="project" value="UniProtKB-KW"/>
</dbReference>
<dbReference type="GO" id="GO:0032259">
    <property type="term" value="P:methylation"/>
    <property type="evidence" value="ECO:0007669"/>
    <property type="project" value="UniProtKB-KW"/>
</dbReference>
<protein>
    <submittedName>
        <fullName evidence="1">S-adenosyl methyltransferase</fullName>
    </submittedName>
</protein>